<feature type="region of interest" description="Disordered" evidence="1">
    <location>
        <begin position="151"/>
        <end position="190"/>
    </location>
</feature>
<feature type="compositionally biased region" description="Pro residues" evidence="1">
    <location>
        <begin position="157"/>
        <end position="186"/>
    </location>
</feature>
<dbReference type="EMBL" id="BSPD01000002">
    <property type="protein sequence ID" value="GLS24367.1"/>
    <property type="molecule type" value="Genomic_DNA"/>
</dbReference>
<accession>A0AA37WMR7</accession>
<protein>
    <submittedName>
        <fullName evidence="2">Uncharacterized protein</fullName>
    </submittedName>
</protein>
<evidence type="ECO:0000313" key="3">
    <source>
        <dbReference type="Proteomes" id="UP001156870"/>
    </source>
</evidence>
<sequence>MANVVTIPITLSTGSDVEKLLDNPQAIFRIESISIASEVRAAFGGIRPAFSVLVADEPNSETLDMAGTSEDGTRLEPVSLSDINMPTMGMAPTAAIESVSLQNASIAQDTSKEQLSRSLDFEPISDPIFIPPTPAPNPPEFIDEIPITPAPIDEPDPILPPTPAPPIEQPDPIIPPTPPPPPPTPGPSVSQQVVRYSAAGVMQTREGETTILIAADKNSEGSIFSNEVLRVLYIDVEMRRVTNTYSHTESYSNNELTAFYRIELDMDEMSYRQNYEHGKIITFALQLKQHFNATLFVLPCSAVDR</sequence>
<evidence type="ECO:0000256" key="1">
    <source>
        <dbReference type="SAM" id="MobiDB-lite"/>
    </source>
</evidence>
<gene>
    <name evidence="2" type="ORF">GCM10007877_00780</name>
</gene>
<evidence type="ECO:0000313" key="2">
    <source>
        <dbReference type="EMBL" id="GLS24367.1"/>
    </source>
</evidence>
<proteinExistence type="predicted"/>
<organism evidence="2 3">
    <name type="scientific">Marinibactrum halimedae</name>
    <dbReference type="NCBI Taxonomy" id="1444977"/>
    <lineage>
        <taxon>Bacteria</taxon>
        <taxon>Pseudomonadati</taxon>
        <taxon>Pseudomonadota</taxon>
        <taxon>Gammaproteobacteria</taxon>
        <taxon>Cellvibrionales</taxon>
        <taxon>Cellvibrionaceae</taxon>
        <taxon>Marinibactrum</taxon>
    </lineage>
</organism>
<dbReference type="Proteomes" id="UP001156870">
    <property type="component" value="Unassembled WGS sequence"/>
</dbReference>
<reference evidence="2 3" key="1">
    <citation type="journal article" date="2014" name="Int. J. Syst. Evol. Microbiol.">
        <title>Complete genome sequence of Corynebacterium casei LMG S-19264T (=DSM 44701T), isolated from a smear-ripened cheese.</title>
        <authorList>
            <consortium name="US DOE Joint Genome Institute (JGI-PGF)"/>
            <person name="Walter F."/>
            <person name="Albersmeier A."/>
            <person name="Kalinowski J."/>
            <person name="Ruckert C."/>
        </authorList>
    </citation>
    <scope>NUCLEOTIDE SEQUENCE [LARGE SCALE GENOMIC DNA]</scope>
    <source>
        <strain evidence="2 3">NBRC 110095</strain>
    </source>
</reference>
<dbReference type="AlphaFoldDB" id="A0AA37WMR7"/>
<keyword evidence="3" id="KW-1185">Reference proteome</keyword>
<comment type="caution">
    <text evidence="2">The sequence shown here is derived from an EMBL/GenBank/DDBJ whole genome shotgun (WGS) entry which is preliminary data.</text>
</comment>
<dbReference type="RefSeq" id="WP_232594871.1">
    <property type="nucleotide sequence ID" value="NZ_BSPD01000002.1"/>
</dbReference>
<name>A0AA37WMR7_9GAMM</name>